<dbReference type="GeneID" id="19305646"/>
<dbReference type="OrthoDB" id="3211671at2759"/>
<evidence type="ECO:0000313" key="2">
    <source>
        <dbReference type="Proteomes" id="UP000030669"/>
    </source>
</evidence>
<evidence type="ECO:0008006" key="3">
    <source>
        <dbReference type="Google" id="ProtNLM"/>
    </source>
</evidence>
<dbReference type="EMBL" id="KB469298">
    <property type="protein sequence ID" value="EPQ58520.1"/>
    <property type="molecule type" value="Genomic_DNA"/>
</dbReference>
<organism evidence="1 2">
    <name type="scientific">Gloeophyllum trabeum (strain ATCC 11539 / FP-39264 / Madison 617)</name>
    <name type="common">Brown rot fungus</name>
    <dbReference type="NCBI Taxonomy" id="670483"/>
    <lineage>
        <taxon>Eukaryota</taxon>
        <taxon>Fungi</taxon>
        <taxon>Dikarya</taxon>
        <taxon>Basidiomycota</taxon>
        <taxon>Agaricomycotina</taxon>
        <taxon>Agaricomycetes</taxon>
        <taxon>Gloeophyllales</taxon>
        <taxon>Gloeophyllaceae</taxon>
        <taxon>Gloeophyllum</taxon>
    </lineage>
</organism>
<gene>
    <name evidence="1" type="ORF">GLOTRDRAFT_35697</name>
</gene>
<proteinExistence type="predicted"/>
<sequence>MGPYQIEEDFGNNSYRVVLPPNLKSWGIHNMFPSSLLRIYEPNDDWLFPGRTDEHVLITDEQAPRDLGWEINRVLCHKGKGQDSAFEVEWKTGDKTWLLCRDLICRHPLVSLTSHI</sequence>
<protein>
    <recommendedName>
        <fullName evidence="3">Chromo domain-containing protein</fullName>
    </recommendedName>
</protein>
<dbReference type="AlphaFoldDB" id="S7RUV8"/>
<dbReference type="Proteomes" id="UP000030669">
    <property type="component" value="Unassembled WGS sequence"/>
</dbReference>
<dbReference type="OMA" id="TEWAIDR"/>
<accession>S7RUV8</accession>
<name>S7RUV8_GLOTA</name>
<evidence type="ECO:0000313" key="1">
    <source>
        <dbReference type="EMBL" id="EPQ58520.1"/>
    </source>
</evidence>
<keyword evidence="2" id="KW-1185">Reference proteome</keyword>
<dbReference type="KEGG" id="gtr:GLOTRDRAFT_35697"/>
<reference evidence="1 2" key="1">
    <citation type="journal article" date="2012" name="Science">
        <title>The Paleozoic origin of enzymatic lignin decomposition reconstructed from 31 fungal genomes.</title>
        <authorList>
            <person name="Floudas D."/>
            <person name="Binder M."/>
            <person name="Riley R."/>
            <person name="Barry K."/>
            <person name="Blanchette R.A."/>
            <person name="Henrissat B."/>
            <person name="Martinez A.T."/>
            <person name="Otillar R."/>
            <person name="Spatafora J.W."/>
            <person name="Yadav J.S."/>
            <person name="Aerts A."/>
            <person name="Benoit I."/>
            <person name="Boyd A."/>
            <person name="Carlson A."/>
            <person name="Copeland A."/>
            <person name="Coutinho P.M."/>
            <person name="de Vries R.P."/>
            <person name="Ferreira P."/>
            <person name="Findley K."/>
            <person name="Foster B."/>
            <person name="Gaskell J."/>
            <person name="Glotzer D."/>
            <person name="Gorecki P."/>
            <person name="Heitman J."/>
            <person name="Hesse C."/>
            <person name="Hori C."/>
            <person name="Igarashi K."/>
            <person name="Jurgens J.A."/>
            <person name="Kallen N."/>
            <person name="Kersten P."/>
            <person name="Kohler A."/>
            <person name="Kuees U."/>
            <person name="Kumar T.K.A."/>
            <person name="Kuo A."/>
            <person name="LaButti K."/>
            <person name="Larrondo L.F."/>
            <person name="Lindquist E."/>
            <person name="Ling A."/>
            <person name="Lombard V."/>
            <person name="Lucas S."/>
            <person name="Lundell T."/>
            <person name="Martin R."/>
            <person name="McLaughlin D.J."/>
            <person name="Morgenstern I."/>
            <person name="Morin E."/>
            <person name="Murat C."/>
            <person name="Nagy L.G."/>
            <person name="Nolan M."/>
            <person name="Ohm R.A."/>
            <person name="Patyshakuliyeva A."/>
            <person name="Rokas A."/>
            <person name="Ruiz-Duenas F.J."/>
            <person name="Sabat G."/>
            <person name="Salamov A."/>
            <person name="Samejima M."/>
            <person name="Schmutz J."/>
            <person name="Slot J.C."/>
            <person name="St John F."/>
            <person name="Stenlid J."/>
            <person name="Sun H."/>
            <person name="Sun S."/>
            <person name="Syed K."/>
            <person name="Tsang A."/>
            <person name="Wiebenga A."/>
            <person name="Young D."/>
            <person name="Pisabarro A."/>
            <person name="Eastwood D.C."/>
            <person name="Martin F."/>
            <person name="Cullen D."/>
            <person name="Grigoriev I.V."/>
            <person name="Hibbett D.S."/>
        </authorList>
    </citation>
    <scope>NUCLEOTIDE SEQUENCE [LARGE SCALE GENOMIC DNA]</scope>
    <source>
        <strain evidence="1 2">ATCC 11539</strain>
    </source>
</reference>
<dbReference type="HOGENOM" id="CLU_132807_0_1_1"/>
<dbReference type="RefSeq" id="XP_007862847.1">
    <property type="nucleotide sequence ID" value="XM_007864656.1"/>
</dbReference>